<sequence>MTTTIDDPRLATDATDAVDGGVAARRRTAGLALLALATGAFAIGTTEFVSMGLLPQLAAGVGVDIPTAGHVISAYAVGVVVGAPVLAVLGARLPRRGLLLSLMGVILVGNLLTALAPGYGTLMGARFVAGLPHGAFFGVAALVAADLVSPKRRAQAVSLVMTGLTVATLLGVPAATWLGQGLGWRAAYGLVVGLVLLTLVMLALFVPRLPADRGASGRTELRALKEPQVLLTALAGAIGFGGMFSIYTYIAPTVTEVAGQGEGFVPFYLLAFGLGSVSGTLVGGRLADWSILRSTVLGAAAMGVLLATYAVTSQWLVAGMLTVFLISVSGGVFTIGLQMRLIQVAGRARTLGAALNHSALNAANALGAWLGGVVVAAGLGYPATAWLGVGLSVLGLVVLGISVALQRRTSLAAAAA</sequence>
<evidence type="ECO:0000313" key="9">
    <source>
        <dbReference type="Proteomes" id="UP000198859"/>
    </source>
</evidence>
<keyword evidence="4 6" id="KW-1133">Transmembrane helix</keyword>
<feature type="transmembrane region" description="Helical" evidence="6">
    <location>
        <begin position="358"/>
        <end position="379"/>
    </location>
</feature>
<dbReference type="Pfam" id="PF07690">
    <property type="entry name" value="MFS_1"/>
    <property type="match status" value="1"/>
</dbReference>
<keyword evidence="2" id="KW-1003">Cell membrane</keyword>
<dbReference type="GO" id="GO:0005886">
    <property type="term" value="C:plasma membrane"/>
    <property type="evidence" value="ECO:0007669"/>
    <property type="project" value="UniProtKB-SubCell"/>
</dbReference>
<protein>
    <submittedName>
        <fullName evidence="8">MFS transporter, DHA1 family, arabinose polymer transporter</fullName>
    </submittedName>
</protein>
<evidence type="ECO:0000256" key="4">
    <source>
        <dbReference type="ARBA" id="ARBA00022989"/>
    </source>
</evidence>
<dbReference type="EMBL" id="LT629757">
    <property type="protein sequence ID" value="SDS33714.1"/>
    <property type="molecule type" value="Genomic_DNA"/>
</dbReference>
<proteinExistence type="predicted"/>
<dbReference type="GO" id="GO:0022857">
    <property type="term" value="F:transmembrane transporter activity"/>
    <property type="evidence" value="ECO:0007669"/>
    <property type="project" value="InterPro"/>
</dbReference>
<dbReference type="InterPro" id="IPR011701">
    <property type="entry name" value="MFS"/>
</dbReference>
<keyword evidence="9" id="KW-1185">Reference proteome</keyword>
<feature type="transmembrane region" description="Helical" evidence="6">
    <location>
        <begin position="263"/>
        <end position="284"/>
    </location>
</feature>
<name>A0A1H1RD76_9ACTN</name>
<dbReference type="SUPFAM" id="SSF103473">
    <property type="entry name" value="MFS general substrate transporter"/>
    <property type="match status" value="1"/>
</dbReference>
<feature type="transmembrane region" description="Helical" evidence="6">
    <location>
        <begin position="31"/>
        <end position="52"/>
    </location>
</feature>
<dbReference type="OrthoDB" id="9814237at2"/>
<evidence type="ECO:0000256" key="5">
    <source>
        <dbReference type="ARBA" id="ARBA00023136"/>
    </source>
</evidence>
<feature type="transmembrane region" description="Helical" evidence="6">
    <location>
        <begin position="125"/>
        <end position="145"/>
    </location>
</feature>
<feature type="domain" description="Major facilitator superfamily (MFS) profile" evidence="7">
    <location>
        <begin position="32"/>
        <end position="407"/>
    </location>
</feature>
<dbReference type="RefSeq" id="WP_091733625.1">
    <property type="nucleotide sequence ID" value="NZ_LT629757.1"/>
</dbReference>
<dbReference type="Gene3D" id="1.20.1250.20">
    <property type="entry name" value="MFS general substrate transporter like domains"/>
    <property type="match status" value="1"/>
</dbReference>
<evidence type="ECO:0000259" key="7">
    <source>
        <dbReference type="PROSITE" id="PS50850"/>
    </source>
</evidence>
<keyword evidence="3 6" id="KW-0812">Transmembrane</keyword>
<evidence type="ECO:0000256" key="1">
    <source>
        <dbReference type="ARBA" id="ARBA00004651"/>
    </source>
</evidence>
<dbReference type="STRING" id="642780.SAMN04488570_1658"/>
<feature type="transmembrane region" description="Helical" evidence="6">
    <location>
        <begin position="98"/>
        <end position="119"/>
    </location>
</feature>
<dbReference type="AlphaFoldDB" id="A0A1H1RD76"/>
<evidence type="ECO:0000313" key="8">
    <source>
        <dbReference type="EMBL" id="SDS33714.1"/>
    </source>
</evidence>
<comment type="subcellular location">
    <subcellularLocation>
        <location evidence="1">Cell membrane</location>
        <topology evidence="1">Multi-pass membrane protein</topology>
    </subcellularLocation>
</comment>
<feature type="transmembrane region" description="Helical" evidence="6">
    <location>
        <begin position="385"/>
        <end position="405"/>
    </location>
</feature>
<evidence type="ECO:0000256" key="6">
    <source>
        <dbReference type="SAM" id="Phobius"/>
    </source>
</evidence>
<dbReference type="InterPro" id="IPR036259">
    <property type="entry name" value="MFS_trans_sf"/>
</dbReference>
<dbReference type="PANTHER" id="PTHR43124">
    <property type="entry name" value="PURINE EFFLUX PUMP PBUE"/>
    <property type="match status" value="1"/>
</dbReference>
<feature type="transmembrane region" description="Helical" evidence="6">
    <location>
        <begin position="72"/>
        <end position="91"/>
    </location>
</feature>
<evidence type="ECO:0000256" key="2">
    <source>
        <dbReference type="ARBA" id="ARBA00022475"/>
    </source>
</evidence>
<dbReference type="InterPro" id="IPR050189">
    <property type="entry name" value="MFS_Efflux_Transporters"/>
</dbReference>
<feature type="transmembrane region" description="Helical" evidence="6">
    <location>
        <begin position="315"/>
        <end position="337"/>
    </location>
</feature>
<reference evidence="9" key="1">
    <citation type="submission" date="2016-10" db="EMBL/GenBank/DDBJ databases">
        <authorList>
            <person name="Varghese N."/>
            <person name="Submissions S."/>
        </authorList>
    </citation>
    <scope>NUCLEOTIDE SEQUENCE [LARGE SCALE GENOMIC DNA]</scope>
    <source>
        <strain evidence="9">DSM 22127</strain>
    </source>
</reference>
<evidence type="ECO:0000256" key="3">
    <source>
        <dbReference type="ARBA" id="ARBA00022692"/>
    </source>
</evidence>
<dbReference type="Proteomes" id="UP000198859">
    <property type="component" value="Chromosome I"/>
</dbReference>
<dbReference type="PANTHER" id="PTHR43124:SF3">
    <property type="entry name" value="CHLORAMPHENICOL EFFLUX PUMP RV0191"/>
    <property type="match status" value="1"/>
</dbReference>
<gene>
    <name evidence="8" type="ORF">SAMN04488570_1658</name>
</gene>
<dbReference type="CDD" id="cd17324">
    <property type="entry name" value="MFS_NepI_like"/>
    <property type="match status" value="1"/>
</dbReference>
<organism evidence="8 9">
    <name type="scientific">Nocardioides scoriae</name>
    <dbReference type="NCBI Taxonomy" id="642780"/>
    <lineage>
        <taxon>Bacteria</taxon>
        <taxon>Bacillati</taxon>
        <taxon>Actinomycetota</taxon>
        <taxon>Actinomycetes</taxon>
        <taxon>Propionibacteriales</taxon>
        <taxon>Nocardioidaceae</taxon>
        <taxon>Nocardioides</taxon>
    </lineage>
</organism>
<feature type="transmembrane region" description="Helical" evidence="6">
    <location>
        <begin position="157"/>
        <end position="180"/>
    </location>
</feature>
<feature type="transmembrane region" description="Helical" evidence="6">
    <location>
        <begin position="228"/>
        <end position="251"/>
    </location>
</feature>
<keyword evidence="5 6" id="KW-0472">Membrane</keyword>
<accession>A0A1H1RD76</accession>
<feature type="transmembrane region" description="Helical" evidence="6">
    <location>
        <begin position="291"/>
        <end position="309"/>
    </location>
</feature>
<dbReference type="PROSITE" id="PS50850">
    <property type="entry name" value="MFS"/>
    <property type="match status" value="1"/>
</dbReference>
<feature type="transmembrane region" description="Helical" evidence="6">
    <location>
        <begin position="186"/>
        <end position="207"/>
    </location>
</feature>
<dbReference type="InterPro" id="IPR020846">
    <property type="entry name" value="MFS_dom"/>
</dbReference>